<organism evidence="3">
    <name type="scientific">Chaetoceros debilis</name>
    <dbReference type="NCBI Taxonomy" id="122233"/>
    <lineage>
        <taxon>Eukaryota</taxon>
        <taxon>Sar</taxon>
        <taxon>Stramenopiles</taxon>
        <taxon>Ochrophyta</taxon>
        <taxon>Bacillariophyta</taxon>
        <taxon>Coscinodiscophyceae</taxon>
        <taxon>Chaetocerotophycidae</taxon>
        <taxon>Chaetocerotales</taxon>
        <taxon>Chaetocerotaceae</taxon>
        <taxon>Chaetoceros</taxon>
    </lineage>
</organism>
<dbReference type="SUPFAM" id="SSF50129">
    <property type="entry name" value="GroES-like"/>
    <property type="match status" value="1"/>
</dbReference>
<dbReference type="EMBL" id="HBIO01024019">
    <property type="protein sequence ID" value="CAE0473619.1"/>
    <property type="molecule type" value="Transcribed_RNA"/>
</dbReference>
<evidence type="ECO:0000256" key="1">
    <source>
        <dbReference type="SAM" id="MobiDB-lite"/>
    </source>
</evidence>
<evidence type="ECO:0000259" key="2">
    <source>
        <dbReference type="SMART" id="SM00829"/>
    </source>
</evidence>
<reference evidence="3" key="1">
    <citation type="submission" date="2021-01" db="EMBL/GenBank/DDBJ databases">
        <authorList>
            <person name="Corre E."/>
            <person name="Pelletier E."/>
            <person name="Niang G."/>
            <person name="Scheremetjew M."/>
            <person name="Finn R."/>
            <person name="Kale V."/>
            <person name="Holt S."/>
            <person name="Cochrane G."/>
            <person name="Meng A."/>
            <person name="Brown T."/>
            <person name="Cohen L."/>
        </authorList>
    </citation>
    <scope>NUCLEOTIDE SEQUENCE</scope>
    <source>
        <strain evidence="3">MM31A-1</strain>
    </source>
</reference>
<gene>
    <name evidence="3" type="ORF">CDEB00056_LOCUS18472</name>
</gene>
<dbReference type="AlphaFoldDB" id="A0A7S3QDF6"/>
<proteinExistence type="predicted"/>
<dbReference type="PANTHER" id="PTHR43482:SF1">
    <property type="entry name" value="PROTEIN AST1-RELATED"/>
    <property type="match status" value="1"/>
</dbReference>
<dbReference type="Gene3D" id="3.40.50.720">
    <property type="entry name" value="NAD(P)-binding Rossmann-like Domain"/>
    <property type="match status" value="1"/>
</dbReference>
<feature type="domain" description="Enoyl reductase (ER)" evidence="2">
    <location>
        <begin position="133"/>
        <end position="390"/>
    </location>
</feature>
<sequence length="430" mass="47814">MRFFGEYNGSQDNEEDEQSSTHSVEGYEMERKSRLYPMPSEESVPSYNNPSENIEYSPSEIVENHQITLSSRGLIPNNDYSSRTLQLRETNDIELRDTSPEISPKPTFAYHPSNFNHSLPCIPDYDDEDVEYESLVFFDLPRPLEGGIVIAVQAASIGSLKMNEEQENKIDNVELDLDSGMALVGVVREVGLGVHSVKVGDRVATIVRSMMRNVRYARVDAVKAVIVPCGLDPAEAAACAYTYTLGFQSLTHGLSHLQGRYSRNIFQNKSILVTNGASTCGLATIQLARSLGAERVYAIGQVDRLDLLKSFGAEALTESQLPQFEGKMDLVIDSTLAKKFHHRVAQKALKKDAKGKVVYVGSPISIDGLKSGSKDSWVTLLQGVIAQIALIFLDAKATYYDLFSHYNNYPERTKVRKYTHLPTNSFILPN</sequence>
<dbReference type="Gene3D" id="3.90.180.10">
    <property type="entry name" value="Medium-chain alcohol dehydrogenases, catalytic domain"/>
    <property type="match status" value="1"/>
</dbReference>
<dbReference type="InterPro" id="IPR052585">
    <property type="entry name" value="Lipid_raft_assoc_Zn_ADH"/>
</dbReference>
<dbReference type="SUPFAM" id="SSF51735">
    <property type="entry name" value="NAD(P)-binding Rossmann-fold domains"/>
    <property type="match status" value="1"/>
</dbReference>
<dbReference type="GO" id="GO:0016491">
    <property type="term" value="F:oxidoreductase activity"/>
    <property type="evidence" value="ECO:0007669"/>
    <property type="project" value="InterPro"/>
</dbReference>
<name>A0A7S3QDF6_9STRA</name>
<dbReference type="SMART" id="SM00829">
    <property type="entry name" value="PKS_ER"/>
    <property type="match status" value="1"/>
</dbReference>
<dbReference type="PANTHER" id="PTHR43482">
    <property type="entry name" value="PROTEIN AST1-RELATED"/>
    <property type="match status" value="1"/>
</dbReference>
<feature type="region of interest" description="Disordered" evidence="1">
    <location>
        <begin position="1"/>
        <end position="49"/>
    </location>
</feature>
<evidence type="ECO:0000313" key="3">
    <source>
        <dbReference type="EMBL" id="CAE0473619.1"/>
    </source>
</evidence>
<accession>A0A7S3QDF6</accession>
<protein>
    <recommendedName>
        <fullName evidence="2">Enoyl reductase (ER) domain-containing protein</fullName>
    </recommendedName>
</protein>
<dbReference type="InterPro" id="IPR011032">
    <property type="entry name" value="GroES-like_sf"/>
</dbReference>
<dbReference type="InterPro" id="IPR020843">
    <property type="entry name" value="ER"/>
</dbReference>
<dbReference type="InterPro" id="IPR036291">
    <property type="entry name" value="NAD(P)-bd_dom_sf"/>
</dbReference>